<keyword evidence="5" id="KW-1185">Reference proteome</keyword>
<dbReference type="Proteomes" id="UP001499974">
    <property type="component" value="Unassembled WGS sequence"/>
</dbReference>
<dbReference type="InterPro" id="IPR013762">
    <property type="entry name" value="Integrase-like_cat_sf"/>
</dbReference>
<evidence type="ECO:0000256" key="1">
    <source>
        <dbReference type="ARBA" id="ARBA00023172"/>
    </source>
</evidence>
<evidence type="ECO:0000313" key="4">
    <source>
        <dbReference type="EMBL" id="GAA4700016.1"/>
    </source>
</evidence>
<feature type="region of interest" description="Disordered" evidence="2">
    <location>
        <begin position="1"/>
        <end position="22"/>
    </location>
</feature>
<dbReference type="InterPro" id="IPR002104">
    <property type="entry name" value="Integrase_catalytic"/>
</dbReference>
<evidence type="ECO:0000259" key="3">
    <source>
        <dbReference type="PROSITE" id="PS51898"/>
    </source>
</evidence>
<dbReference type="InterPro" id="IPR011010">
    <property type="entry name" value="DNA_brk_join_enz"/>
</dbReference>
<name>A0ABP8X537_9ACTN</name>
<dbReference type="PROSITE" id="PS51898">
    <property type="entry name" value="TYR_RECOMBINASE"/>
    <property type="match status" value="1"/>
</dbReference>
<proteinExistence type="predicted"/>
<comment type="caution">
    <text evidence="4">The sequence shown here is derived from an EMBL/GenBank/DDBJ whole genome shotgun (WGS) entry which is preliminary data.</text>
</comment>
<protein>
    <recommendedName>
        <fullName evidence="3">Tyr recombinase domain-containing protein</fullName>
    </recommendedName>
</protein>
<sequence length="442" mass="49800">MARPRSYDPTEDPTRPNDDQAAWDTPVGLVAVYAPTASVPYYRIVWGNPQEGTTAGRYFDRAWAKALAREQLILAGSTPRTEQRTSVGIDYWLSPDRPKPRGSWGQSHTKTMTYYADRYFRPVFGSTRHLELRRSHVQQAVNLAPTESEGRNVRRAARSLVGALRQGDYLLENQVIDLATVWWHGARVVTVVEQSDGRVEFVPRSRRPTHDQVGALRESMTTRRRRGHKGWRALAVELAAYSGVRRGELAVLDDTAVHRDGRIRVLWRLETIGGPHLAPPKGNKRRWTTYPRVTPTGYPLAEAIDLRLEEIEAERAAGINPKGLLFPSERGTWLLGGNFHRDVFEPAALAADWPYIDEVKPWGEGRTRKQRSWALTWHSLRHTFVTWQLEDLDQPASRVATLAGHESAEFTIARYVSGAKDDIADSLQALGWASSGRTDASA</sequence>
<dbReference type="Gene3D" id="1.10.443.10">
    <property type="entry name" value="Intergrase catalytic core"/>
    <property type="match status" value="1"/>
</dbReference>
<feature type="domain" description="Tyr recombinase" evidence="3">
    <location>
        <begin position="203"/>
        <end position="428"/>
    </location>
</feature>
<gene>
    <name evidence="4" type="ORF">GCM10023349_15680</name>
</gene>
<dbReference type="EMBL" id="BAABKM010000002">
    <property type="protein sequence ID" value="GAA4700016.1"/>
    <property type="molecule type" value="Genomic_DNA"/>
</dbReference>
<reference evidence="5" key="1">
    <citation type="journal article" date="2019" name="Int. J. Syst. Evol. Microbiol.">
        <title>The Global Catalogue of Microorganisms (GCM) 10K type strain sequencing project: providing services to taxonomists for standard genome sequencing and annotation.</title>
        <authorList>
            <consortium name="The Broad Institute Genomics Platform"/>
            <consortium name="The Broad Institute Genome Sequencing Center for Infectious Disease"/>
            <person name="Wu L."/>
            <person name="Ma J."/>
        </authorList>
    </citation>
    <scope>NUCLEOTIDE SEQUENCE [LARGE SCALE GENOMIC DNA]</scope>
    <source>
        <strain evidence="5">JCM 18531</strain>
    </source>
</reference>
<dbReference type="SUPFAM" id="SSF56349">
    <property type="entry name" value="DNA breaking-rejoining enzymes"/>
    <property type="match status" value="1"/>
</dbReference>
<keyword evidence="1" id="KW-0233">DNA recombination</keyword>
<accession>A0ABP8X537</accession>
<evidence type="ECO:0000256" key="2">
    <source>
        <dbReference type="SAM" id="MobiDB-lite"/>
    </source>
</evidence>
<organism evidence="4 5">
    <name type="scientific">Nocardioides conyzicola</name>
    <dbReference type="NCBI Taxonomy" id="1651781"/>
    <lineage>
        <taxon>Bacteria</taxon>
        <taxon>Bacillati</taxon>
        <taxon>Actinomycetota</taxon>
        <taxon>Actinomycetes</taxon>
        <taxon>Propionibacteriales</taxon>
        <taxon>Nocardioidaceae</taxon>
        <taxon>Nocardioides</taxon>
    </lineage>
</organism>
<feature type="compositionally biased region" description="Basic and acidic residues" evidence="2">
    <location>
        <begin position="1"/>
        <end position="18"/>
    </location>
</feature>
<evidence type="ECO:0000313" key="5">
    <source>
        <dbReference type="Proteomes" id="UP001499974"/>
    </source>
</evidence>